<dbReference type="EMBL" id="LZNA01000067">
    <property type="protein sequence ID" value="OBX75892.1"/>
    <property type="molecule type" value="Genomic_DNA"/>
</dbReference>
<accession>A0A1B8Q9Z0</accession>
<protein>
    <submittedName>
        <fullName evidence="1">Uncharacterized protein</fullName>
    </submittedName>
</protein>
<sequence length="111" mass="12312">MKILLIIDADTLLQGYEALAMAFALAAFEHEVQLWLGQSMLAQILAQPTGKLANMLGSLALYDMPAAWLVPTDWAALDHWRHARPSQDIDWLANIAPMPTNAPDFDLTLKL</sequence>
<evidence type="ECO:0000313" key="1">
    <source>
        <dbReference type="EMBL" id="OBX75892.1"/>
    </source>
</evidence>
<name>A0A1B8Q9Z0_9GAMM</name>
<reference evidence="1 2" key="1">
    <citation type="submission" date="2016-06" db="EMBL/GenBank/DDBJ databases">
        <title>Draft genome of Moraxella atlantae CCUG 59586.</title>
        <authorList>
            <person name="Salva-Serra F."/>
            <person name="Engstrom-Jakobsson H."/>
            <person name="Thorell K."/>
            <person name="Gonzales-Siles L."/>
            <person name="Karlsson R."/>
            <person name="Boulund F."/>
            <person name="Engstrand L."/>
            <person name="Kristiansson E."/>
            <person name="Moore E."/>
        </authorList>
    </citation>
    <scope>NUCLEOTIDE SEQUENCE [LARGE SCALE GENOMIC DNA]</scope>
    <source>
        <strain evidence="1 2">CCUG 59586</strain>
    </source>
</reference>
<gene>
    <name evidence="1" type="ORF">A9306_01265</name>
</gene>
<proteinExistence type="predicted"/>
<dbReference type="RefSeq" id="WP_067338291.1">
    <property type="nucleotide sequence ID" value="NZ_LZNA01000067.1"/>
</dbReference>
<evidence type="ECO:0000313" key="2">
    <source>
        <dbReference type="Proteomes" id="UP000092616"/>
    </source>
</evidence>
<organism evidence="1 2">
    <name type="scientific">Faucicola atlantae</name>
    <dbReference type="NCBI Taxonomy" id="34059"/>
    <lineage>
        <taxon>Bacteria</taxon>
        <taxon>Pseudomonadati</taxon>
        <taxon>Pseudomonadota</taxon>
        <taxon>Gammaproteobacteria</taxon>
        <taxon>Moraxellales</taxon>
        <taxon>Moraxellaceae</taxon>
        <taxon>Faucicola</taxon>
    </lineage>
</organism>
<comment type="caution">
    <text evidence="1">The sequence shown here is derived from an EMBL/GenBank/DDBJ whole genome shotgun (WGS) entry which is preliminary data.</text>
</comment>
<keyword evidence="2" id="KW-1185">Reference proteome</keyword>
<dbReference type="Proteomes" id="UP000092616">
    <property type="component" value="Unassembled WGS sequence"/>
</dbReference>
<dbReference type="AlphaFoldDB" id="A0A1B8Q9Z0"/>